<protein>
    <recommendedName>
        <fullName evidence="1">GAPS4b N-terminal domain-containing protein</fullName>
    </recommendedName>
</protein>
<evidence type="ECO:0000313" key="3">
    <source>
        <dbReference type="Proteomes" id="UP001298424"/>
    </source>
</evidence>
<evidence type="ECO:0000259" key="1">
    <source>
        <dbReference type="Pfam" id="PF26110"/>
    </source>
</evidence>
<dbReference type="RefSeq" id="WP_238746674.1">
    <property type="nucleotide sequence ID" value="NZ_JAKOOW010000023.1"/>
</dbReference>
<feature type="domain" description="GAPS4b N-terminal" evidence="1">
    <location>
        <begin position="13"/>
        <end position="74"/>
    </location>
</feature>
<evidence type="ECO:0000313" key="2">
    <source>
        <dbReference type="EMBL" id="MCG6503992.1"/>
    </source>
</evidence>
<proteinExistence type="predicted"/>
<comment type="caution">
    <text evidence="2">The sequence shown here is derived from an EMBL/GenBank/DDBJ whole genome shotgun (WGS) entry which is preliminary data.</text>
</comment>
<dbReference type="InterPro" id="IPR058955">
    <property type="entry name" value="GAPS4b_N"/>
</dbReference>
<gene>
    <name evidence="2" type="ORF">MB824_05730</name>
</gene>
<organism evidence="2 3">
    <name type="scientific">Kingella pumchi</name>
    <dbReference type="NCBI Taxonomy" id="2779506"/>
    <lineage>
        <taxon>Bacteria</taxon>
        <taxon>Pseudomonadati</taxon>
        <taxon>Pseudomonadota</taxon>
        <taxon>Betaproteobacteria</taxon>
        <taxon>Neisseriales</taxon>
        <taxon>Neisseriaceae</taxon>
        <taxon>Kingella</taxon>
    </lineage>
</organism>
<dbReference type="Pfam" id="PF26110">
    <property type="entry name" value="GAPS4b_N"/>
    <property type="match status" value="1"/>
</dbReference>
<dbReference type="EMBL" id="JAKOOW010000023">
    <property type="protein sequence ID" value="MCG6503992.1"/>
    <property type="molecule type" value="Genomic_DNA"/>
</dbReference>
<name>A0ABS9NN38_9NEIS</name>
<sequence length="371" mass="43204">MSNNEILLPTRDFLRQLIGQSSIKFIDIKNILRSRGVITYSSDKENAAITLIKTGLSPEEFLEIKESLKTKEETPKLKTRTIRWDTDLDLLDCIPTNFDFSPILNDEFGTLRLSDITDFTSLNNNHVYVEFEIERDNLISNLSKNKTYHKGRIELKLDRETNSLNISLTHTSNETMDFGDALSKKLIQNFKNDGYVKPTDEIVTIKFLDFNNASRIKFLQELSQNARYTILKFKDTDDIHFSPDADIPNLPEHITWMKDKIDDLKMKGRDLHSTFFFQDKSIHPFIKLMGIKCNYIIDNNDITGTCKIEFEFSSDKNGIPIELILKLTILNIETNNDDITKNQLKKSIIESFEKYKLEMYLKYRNSPIQQE</sequence>
<reference evidence="2 3" key="1">
    <citation type="submission" date="2022-02" db="EMBL/GenBank/DDBJ databases">
        <title>Genome sequence data of Kingella unionensis sp. nov. strain CICC 24913 (CCUG 75125).</title>
        <authorList>
            <person name="Xiao M."/>
        </authorList>
    </citation>
    <scope>NUCLEOTIDE SEQUENCE [LARGE SCALE GENOMIC DNA]</scope>
    <source>
        <strain evidence="2 3">CICC 24913</strain>
    </source>
</reference>
<keyword evidence="3" id="KW-1185">Reference proteome</keyword>
<accession>A0ABS9NN38</accession>
<dbReference type="Proteomes" id="UP001298424">
    <property type="component" value="Unassembled WGS sequence"/>
</dbReference>